<dbReference type="Pfam" id="PF15697">
    <property type="entry name" value="DUF4666"/>
    <property type="match status" value="1"/>
</dbReference>
<reference evidence="2" key="2">
    <citation type="submission" date="2023-06" db="EMBL/GenBank/DDBJ databases">
        <authorList>
            <person name="Swenson N.G."/>
            <person name="Wegrzyn J.L."/>
            <person name="Mcevoy S.L."/>
        </authorList>
    </citation>
    <scope>NUCLEOTIDE SEQUENCE</scope>
    <source>
        <strain evidence="2">NS2018</strain>
        <tissue evidence="2">Leaf</tissue>
    </source>
</reference>
<proteinExistence type="predicted"/>
<dbReference type="PANTHER" id="PTHR33730:SF36">
    <property type="entry name" value="PLANT_PROTEIN"/>
    <property type="match status" value="1"/>
</dbReference>
<keyword evidence="3" id="KW-1185">Reference proteome</keyword>
<organism evidence="2 3">
    <name type="scientific">Acer saccharum</name>
    <name type="common">Sugar maple</name>
    <dbReference type="NCBI Taxonomy" id="4024"/>
    <lineage>
        <taxon>Eukaryota</taxon>
        <taxon>Viridiplantae</taxon>
        <taxon>Streptophyta</taxon>
        <taxon>Embryophyta</taxon>
        <taxon>Tracheophyta</taxon>
        <taxon>Spermatophyta</taxon>
        <taxon>Magnoliopsida</taxon>
        <taxon>eudicotyledons</taxon>
        <taxon>Gunneridae</taxon>
        <taxon>Pentapetalae</taxon>
        <taxon>rosids</taxon>
        <taxon>malvids</taxon>
        <taxon>Sapindales</taxon>
        <taxon>Sapindaceae</taxon>
        <taxon>Hippocastanoideae</taxon>
        <taxon>Acereae</taxon>
        <taxon>Acer</taxon>
    </lineage>
</organism>
<feature type="compositionally biased region" description="Polar residues" evidence="1">
    <location>
        <begin position="61"/>
        <end position="72"/>
    </location>
</feature>
<feature type="region of interest" description="Disordered" evidence="1">
    <location>
        <begin position="36"/>
        <end position="76"/>
    </location>
</feature>
<evidence type="ECO:0000256" key="1">
    <source>
        <dbReference type="SAM" id="MobiDB-lite"/>
    </source>
</evidence>
<accession>A0AA39SC17</accession>
<dbReference type="Proteomes" id="UP001168877">
    <property type="component" value="Unassembled WGS sequence"/>
</dbReference>
<name>A0AA39SC17_ACESA</name>
<dbReference type="EMBL" id="JAUESC010000383">
    <property type="protein sequence ID" value="KAK0585989.1"/>
    <property type="molecule type" value="Genomic_DNA"/>
</dbReference>
<dbReference type="AlphaFoldDB" id="A0AA39SC17"/>
<reference evidence="2" key="1">
    <citation type="journal article" date="2022" name="Plant J.">
        <title>Strategies of tolerance reflected in two North American maple genomes.</title>
        <authorList>
            <person name="McEvoy S.L."/>
            <person name="Sezen U.U."/>
            <person name="Trouern-Trend A."/>
            <person name="McMahon S.M."/>
            <person name="Schaberg P.G."/>
            <person name="Yang J."/>
            <person name="Wegrzyn J.L."/>
            <person name="Swenson N.G."/>
        </authorList>
    </citation>
    <scope>NUCLEOTIDE SEQUENCE</scope>
    <source>
        <strain evidence="2">NS2018</strain>
    </source>
</reference>
<evidence type="ECO:0000313" key="2">
    <source>
        <dbReference type="EMBL" id="KAK0585989.1"/>
    </source>
</evidence>
<dbReference type="PANTHER" id="PTHR33730">
    <property type="entry name" value="OS05G0542732 PROTEIN-RELATED"/>
    <property type="match status" value="1"/>
</dbReference>
<dbReference type="InterPro" id="IPR031421">
    <property type="entry name" value="DUF4666"/>
</dbReference>
<feature type="compositionally biased region" description="Basic and acidic residues" evidence="1">
    <location>
        <begin position="38"/>
        <end position="57"/>
    </location>
</feature>
<protein>
    <recommendedName>
        <fullName evidence="4">MAPK kinase substrate protein</fullName>
    </recommendedName>
</protein>
<evidence type="ECO:0008006" key="4">
    <source>
        <dbReference type="Google" id="ProtNLM"/>
    </source>
</evidence>
<comment type="caution">
    <text evidence="2">The sequence shown here is derived from an EMBL/GenBank/DDBJ whole genome shotgun (WGS) entry which is preliminary data.</text>
</comment>
<gene>
    <name evidence="2" type="ORF">LWI29_037439</name>
</gene>
<evidence type="ECO:0000313" key="3">
    <source>
        <dbReference type="Proteomes" id="UP001168877"/>
    </source>
</evidence>
<sequence>MTALQRSSVSFRRQGSSGLIWDERIIRDPVNGLSTAAGREEEKNVASNGRFREETVHKRNPSTPIKANNNVQQKHKPQRCGFSAIFGRCVGS</sequence>